<name>A0A644X5J8_9ZZZZ</name>
<organism evidence="1">
    <name type="scientific">bioreactor metagenome</name>
    <dbReference type="NCBI Taxonomy" id="1076179"/>
    <lineage>
        <taxon>unclassified sequences</taxon>
        <taxon>metagenomes</taxon>
        <taxon>ecological metagenomes</taxon>
    </lineage>
</organism>
<reference evidence="1" key="1">
    <citation type="submission" date="2019-08" db="EMBL/GenBank/DDBJ databases">
        <authorList>
            <person name="Kucharzyk K."/>
            <person name="Murdoch R.W."/>
            <person name="Higgins S."/>
            <person name="Loffler F."/>
        </authorList>
    </citation>
    <scope>NUCLEOTIDE SEQUENCE</scope>
</reference>
<protein>
    <submittedName>
        <fullName evidence="1">Uncharacterized protein</fullName>
    </submittedName>
</protein>
<evidence type="ECO:0000313" key="1">
    <source>
        <dbReference type="EMBL" id="MPM11227.1"/>
    </source>
</evidence>
<accession>A0A644X5J8</accession>
<dbReference type="AlphaFoldDB" id="A0A644X5J8"/>
<proteinExistence type="predicted"/>
<gene>
    <name evidence="1" type="ORF">SDC9_57566</name>
</gene>
<sequence length="168" mass="17992">MLLCSFSIGNSFSFILAFLRRRAFCHCCLCLSTNPAFEDNSSSHCLIFEEQIPFASPPNNPLANASNTTIILRSIFSGSCIEKYLSSHTNEPSSLPALLFIKQKSKDVFSSSLLIASLSALSASSLLSLNHADNAIKAGANQYLGVDNINSSVAFSIVSFLTTLISAA</sequence>
<dbReference type="EMBL" id="VSSQ01001800">
    <property type="protein sequence ID" value="MPM11227.1"/>
    <property type="molecule type" value="Genomic_DNA"/>
</dbReference>
<comment type="caution">
    <text evidence="1">The sequence shown here is derived from an EMBL/GenBank/DDBJ whole genome shotgun (WGS) entry which is preliminary data.</text>
</comment>